<dbReference type="Proteomes" id="UP000315295">
    <property type="component" value="Unassembled WGS sequence"/>
</dbReference>
<dbReference type="InterPro" id="IPR006868">
    <property type="entry name" value="DUF630"/>
</dbReference>
<evidence type="ECO:0000259" key="3">
    <source>
        <dbReference type="Pfam" id="PF04783"/>
    </source>
</evidence>
<evidence type="ECO:0000313" key="5">
    <source>
        <dbReference type="Proteomes" id="UP000315295"/>
    </source>
</evidence>
<feature type="compositionally biased region" description="Basic and acidic residues" evidence="1">
    <location>
        <begin position="529"/>
        <end position="538"/>
    </location>
</feature>
<feature type="domain" description="DUF632" evidence="2">
    <location>
        <begin position="667"/>
        <end position="970"/>
    </location>
</feature>
<evidence type="ECO:0000256" key="1">
    <source>
        <dbReference type="SAM" id="MobiDB-lite"/>
    </source>
</evidence>
<evidence type="ECO:0000313" key="4">
    <source>
        <dbReference type="EMBL" id="TQE02595.1"/>
    </source>
</evidence>
<feature type="compositionally biased region" description="Basic and acidic residues" evidence="1">
    <location>
        <begin position="142"/>
        <end position="151"/>
    </location>
</feature>
<feature type="domain" description="DUF630" evidence="3">
    <location>
        <begin position="1"/>
        <end position="59"/>
    </location>
</feature>
<feature type="region of interest" description="Disordered" evidence="1">
    <location>
        <begin position="462"/>
        <end position="493"/>
    </location>
</feature>
<organism evidence="4 5">
    <name type="scientific">Malus baccata</name>
    <name type="common">Siberian crab apple</name>
    <name type="synonym">Pyrus baccata</name>
    <dbReference type="NCBI Taxonomy" id="106549"/>
    <lineage>
        <taxon>Eukaryota</taxon>
        <taxon>Viridiplantae</taxon>
        <taxon>Streptophyta</taxon>
        <taxon>Embryophyta</taxon>
        <taxon>Tracheophyta</taxon>
        <taxon>Spermatophyta</taxon>
        <taxon>Magnoliopsida</taxon>
        <taxon>eudicotyledons</taxon>
        <taxon>Gunneridae</taxon>
        <taxon>Pentapetalae</taxon>
        <taxon>rosids</taxon>
        <taxon>fabids</taxon>
        <taxon>Rosales</taxon>
        <taxon>Rosaceae</taxon>
        <taxon>Amygdaloideae</taxon>
        <taxon>Maleae</taxon>
        <taxon>Malus</taxon>
    </lineage>
</organism>
<protein>
    <recommendedName>
        <fullName evidence="6">DUF632 domain-containing protein</fullName>
    </recommendedName>
</protein>
<dbReference type="InterPro" id="IPR006867">
    <property type="entry name" value="DUF632"/>
</dbReference>
<evidence type="ECO:0000259" key="2">
    <source>
        <dbReference type="Pfam" id="PF04782"/>
    </source>
</evidence>
<comment type="caution">
    <text evidence="4">The sequence shown here is derived from an EMBL/GenBank/DDBJ whole genome shotgun (WGS) entry which is preliminary data.</text>
</comment>
<dbReference type="STRING" id="106549.A0A540MUW2"/>
<dbReference type="PANTHER" id="PTHR21450:SF7">
    <property type="entry name" value="DNA LIGASE (DUF630 AND DUF632)"/>
    <property type="match status" value="1"/>
</dbReference>
<reference evidence="4 5" key="1">
    <citation type="journal article" date="2019" name="G3 (Bethesda)">
        <title>Sequencing of a Wild Apple (Malus baccata) Genome Unravels the Differences Between Cultivated and Wild Apple Species Regarding Disease Resistance and Cold Tolerance.</title>
        <authorList>
            <person name="Chen X."/>
        </authorList>
    </citation>
    <scope>NUCLEOTIDE SEQUENCE [LARGE SCALE GENOMIC DNA]</scope>
    <source>
        <strain evidence="5">cv. Shandingzi</strain>
        <tissue evidence="4">Leaves</tissue>
    </source>
</reference>
<feature type="compositionally biased region" description="Pro residues" evidence="1">
    <location>
        <begin position="478"/>
        <end position="489"/>
    </location>
</feature>
<dbReference type="AlphaFoldDB" id="A0A540MUW2"/>
<sequence>MGCAQSRIDNEESVSRCKERRNLMKEAVVARNAFASGHSGYAVSLKNAGAALSDYGHGETQVTQEMEILHCQHRPMDPASEPPPHLENLNLPPPPPPLPTFTPSPIKRAISMPAMSAEARKMGGRRVGLAIAEEDEEEEEDHEHGEDESHKGFQRRSRNGASETTASPPPRTPEMKGVPPMPESKGMAWDYFFMVDNMPGPSLSENEEAEEFGEDENMGIGGGGGGDVDDGVEPKTPEKVEDIEEKPEEETPVKVAIEHSKTAPPEFSRRVANVIPGVTLMDILNKIDDHFLKASESAQEVSKMLEATRLHYHSNFADNRGHIDHSARVMRVITWNRSFRGIPNGDGKDENSEDYETHATVLDKMLAWEKKLYDEVKSYFSQDTHKRMGCAQSRIDNEESVSRCKERRNLMKEAVVARNAFASGHSGYAVSLKNAGAALSDYGHGETQVTQEMEILHCQHRPMDPASEPPAHLENLNLPPPPPPLPTFTPSPIKRAISMPAMSAEARKMGGRRVGLAIAEEDEEEEEDHEHGEDESHKGFQRRSRNGASETTASPPPRTPEMKGVPPMPESKGMAWDYFFMVDNMPGPSLSENEEAEEFGEDENMGIGGGGGGDVDDGVEPKTPEKVEDIEEKPEEETPVKVAIEHSKTAPPEFSRRVANVIPGVTLMDILNKIDDHFLKASESAQEVSKMLEATRLHYHSNFADNRGHIDHSARVMRVITWNRSFRGIPNGDGKDENSEDYETHATVLDKMLAWEKKLYDEVKQGELMKVEYQRKVALLNKQKKRSASAETLEKTKAAVSHLHTRYIVDMQSMDSTVSEVNQLRDEQLYPKLVSLADGMANMWENMCTHHDSQLKIVTDLKSLDIGHTPMETTKHHHAGTVQLWNVLQEWHSHFENLVTHQKQYIQALNSWLKLNLIPIESSLKEKISSPPRVQHPPIQALLHSWHDFLEKLPDELAKSAISSFSAVIKTIILHQEEEMKLKEKFEETRKEYLRKNQAFEDWYQKYSQRHAEMDEERGEDAVPKDPVSEKKFIVDSLKKRLEEECEAHQRHCIQVREKSLGSLKTRLPEIFRAMTDYSGACSEAYGKLRSIRETQV</sequence>
<dbReference type="PANTHER" id="PTHR21450">
    <property type="entry name" value="PROTEIN ALTERED PHOSPHATE STARVATION RESPONSE 1"/>
    <property type="match status" value="1"/>
</dbReference>
<feature type="region of interest" description="Disordered" evidence="1">
    <location>
        <begin position="75"/>
        <end position="106"/>
    </location>
</feature>
<gene>
    <name evidence="4" type="ORF">C1H46_011751</name>
</gene>
<dbReference type="Pfam" id="PF04782">
    <property type="entry name" value="DUF632"/>
    <property type="match status" value="2"/>
</dbReference>
<accession>A0A540MUW2</accession>
<name>A0A540MUW2_MALBA</name>
<feature type="region of interest" description="Disordered" evidence="1">
    <location>
        <begin position="134"/>
        <end position="183"/>
    </location>
</feature>
<proteinExistence type="predicted"/>
<feature type="domain" description="DUF632" evidence="2">
    <location>
        <begin position="280"/>
        <end position="378"/>
    </location>
</feature>
<evidence type="ECO:0008006" key="6">
    <source>
        <dbReference type="Google" id="ProtNLM"/>
    </source>
</evidence>
<keyword evidence="5" id="KW-1185">Reference proteome</keyword>
<feature type="region of interest" description="Disordered" evidence="1">
    <location>
        <begin position="521"/>
        <end position="570"/>
    </location>
</feature>
<feature type="compositionally biased region" description="Pro residues" evidence="1">
    <location>
        <begin position="80"/>
        <end position="102"/>
    </location>
</feature>
<dbReference type="Pfam" id="PF04783">
    <property type="entry name" value="DUF630"/>
    <property type="match status" value="2"/>
</dbReference>
<feature type="domain" description="DUF630" evidence="3">
    <location>
        <begin position="388"/>
        <end position="446"/>
    </location>
</feature>
<dbReference type="EMBL" id="VIEB01000172">
    <property type="protein sequence ID" value="TQE02595.1"/>
    <property type="molecule type" value="Genomic_DNA"/>
</dbReference>